<accession>A0A3D3R2A0</accession>
<dbReference type="Proteomes" id="UP000263642">
    <property type="component" value="Unassembled WGS sequence"/>
</dbReference>
<proteinExistence type="predicted"/>
<dbReference type="PROSITE" id="PS51682">
    <property type="entry name" value="SAM_OMT_I"/>
    <property type="match status" value="1"/>
</dbReference>
<keyword evidence="3" id="KW-0949">S-adenosyl-L-methionine</keyword>
<dbReference type="GO" id="GO:0032259">
    <property type="term" value="P:methylation"/>
    <property type="evidence" value="ECO:0007669"/>
    <property type="project" value="UniProtKB-KW"/>
</dbReference>
<dbReference type="GO" id="GO:0008757">
    <property type="term" value="F:S-adenosylmethionine-dependent methyltransferase activity"/>
    <property type="evidence" value="ECO:0007669"/>
    <property type="project" value="TreeGrafter"/>
</dbReference>
<dbReference type="Gene3D" id="3.40.50.150">
    <property type="entry name" value="Vaccinia Virus protein VP39"/>
    <property type="match status" value="1"/>
</dbReference>
<keyword evidence="2 4" id="KW-0808">Transferase</keyword>
<dbReference type="InterPro" id="IPR029063">
    <property type="entry name" value="SAM-dependent_MTases_sf"/>
</dbReference>
<organism evidence="4 5">
    <name type="scientific">Gimesia maris</name>
    <dbReference type="NCBI Taxonomy" id="122"/>
    <lineage>
        <taxon>Bacteria</taxon>
        <taxon>Pseudomonadati</taxon>
        <taxon>Planctomycetota</taxon>
        <taxon>Planctomycetia</taxon>
        <taxon>Planctomycetales</taxon>
        <taxon>Planctomycetaceae</taxon>
        <taxon>Gimesia</taxon>
    </lineage>
</organism>
<dbReference type="EMBL" id="DQAY01000048">
    <property type="protein sequence ID" value="HCO22953.1"/>
    <property type="molecule type" value="Genomic_DNA"/>
</dbReference>
<dbReference type="PANTHER" id="PTHR10509">
    <property type="entry name" value="O-METHYLTRANSFERASE-RELATED"/>
    <property type="match status" value="1"/>
</dbReference>
<comment type="caution">
    <text evidence="4">The sequence shown here is derived from an EMBL/GenBank/DDBJ whole genome shotgun (WGS) entry which is preliminary data.</text>
</comment>
<dbReference type="CDD" id="cd02440">
    <property type="entry name" value="AdoMet_MTases"/>
    <property type="match status" value="1"/>
</dbReference>
<evidence type="ECO:0000256" key="2">
    <source>
        <dbReference type="ARBA" id="ARBA00022679"/>
    </source>
</evidence>
<dbReference type="AlphaFoldDB" id="A0A3D3R2A0"/>
<keyword evidence="1 4" id="KW-0489">Methyltransferase</keyword>
<reference evidence="4 5" key="1">
    <citation type="journal article" date="2018" name="Nat. Biotechnol.">
        <title>A standardized bacterial taxonomy based on genome phylogeny substantially revises the tree of life.</title>
        <authorList>
            <person name="Parks D.H."/>
            <person name="Chuvochina M."/>
            <person name="Waite D.W."/>
            <person name="Rinke C."/>
            <person name="Skarshewski A."/>
            <person name="Chaumeil P.A."/>
            <person name="Hugenholtz P."/>
        </authorList>
    </citation>
    <scope>NUCLEOTIDE SEQUENCE [LARGE SCALE GENOMIC DNA]</scope>
    <source>
        <strain evidence="4">UBA9375</strain>
    </source>
</reference>
<dbReference type="PANTHER" id="PTHR10509:SF14">
    <property type="entry name" value="CAFFEOYL-COA O-METHYLTRANSFERASE 3-RELATED"/>
    <property type="match status" value="1"/>
</dbReference>
<dbReference type="SUPFAM" id="SSF53335">
    <property type="entry name" value="S-adenosyl-L-methionine-dependent methyltransferases"/>
    <property type="match status" value="1"/>
</dbReference>
<dbReference type="GO" id="GO:0008171">
    <property type="term" value="F:O-methyltransferase activity"/>
    <property type="evidence" value="ECO:0007669"/>
    <property type="project" value="InterPro"/>
</dbReference>
<dbReference type="InterPro" id="IPR002935">
    <property type="entry name" value="SAM_O-MeTrfase"/>
</dbReference>
<evidence type="ECO:0000256" key="3">
    <source>
        <dbReference type="ARBA" id="ARBA00022691"/>
    </source>
</evidence>
<dbReference type="InterPro" id="IPR050362">
    <property type="entry name" value="Cation-dep_OMT"/>
</dbReference>
<protein>
    <submittedName>
        <fullName evidence="4">Methyltransferase</fullName>
    </submittedName>
</protein>
<evidence type="ECO:0000313" key="4">
    <source>
        <dbReference type="EMBL" id="HCO22953.1"/>
    </source>
</evidence>
<evidence type="ECO:0000313" key="5">
    <source>
        <dbReference type="Proteomes" id="UP000263642"/>
    </source>
</evidence>
<sequence>MNQEIWTRVDDYFTGLFAQEDDILKTVLRNSAVEGLPPYQVSPCQGKFLQLLIEIQNSKRVLEIGTLGGYSTIWMSRALGVNGLIVTIEAVEKHAAVAAQNFELARQSNKISLIHDDAKNALQRMINDGNEPFDLIFIDADKPSNPVYLDLALQLSRPGTIIVGDNVVREGEVTNQNSSDDKVRGVRKYCQGLSENLLLNSTAIQTVGSKGYDGFTLTVVKGDESTSHPVQG</sequence>
<name>A0A3D3R2A0_9PLAN</name>
<gene>
    <name evidence="4" type="ORF">DIT97_07810</name>
</gene>
<evidence type="ECO:0000256" key="1">
    <source>
        <dbReference type="ARBA" id="ARBA00022603"/>
    </source>
</evidence>
<dbReference type="Pfam" id="PF01596">
    <property type="entry name" value="Methyltransf_3"/>
    <property type="match status" value="1"/>
</dbReference>